<protein>
    <submittedName>
        <fullName evidence="8">Uncharacterized protein</fullName>
    </submittedName>
</protein>
<dbReference type="PANTHER" id="PTHR23320">
    <property type="entry name" value="MEMBRANE-SPANNING 4-DOMAINS SUBFAMILY A MS4A -RELATED"/>
    <property type="match status" value="1"/>
</dbReference>
<evidence type="ECO:0000256" key="2">
    <source>
        <dbReference type="ARBA" id="ARBA00009565"/>
    </source>
</evidence>
<feature type="transmembrane region" description="Helical" evidence="7">
    <location>
        <begin position="78"/>
        <end position="101"/>
    </location>
</feature>
<name>C3ZW22_BRAFL</name>
<evidence type="ECO:0000256" key="4">
    <source>
        <dbReference type="ARBA" id="ARBA00022989"/>
    </source>
</evidence>
<dbReference type="PANTHER" id="PTHR23320:SF130">
    <property type="entry name" value="TRANSMEMBRANE PROTEIN 212"/>
    <property type="match status" value="1"/>
</dbReference>
<dbReference type="InParanoid" id="C3ZW22"/>
<comment type="subcellular location">
    <subcellularLocation>
        <location evidence="1">Membrane</location>
        <topology evidence="1">Multi-pass membrane protein</topology>
    </subcellularLocation>
</comment>
<gene>
    <name evidence="8" type="ORF">BRAFLDRAFT_129896</name>
</gene>
<keyword evidence="5 7" id="KW-0472">Membrane</keyword>
<dbReference type="EMBL" id="GG666695">
    <property type="protein sequence ID" value="EEN43236.1"/>
    <property type="molecule type" value="Genomic_DNA"/>
</dbReference>
<dbReference type="InterPro" id="IPR007237">
    <property type="entry name" value="CD20-like"/>
</dbReference>
<feature type="region of interest" description="Disordered" evidence="6">
    <location>
        <begin position="200"/>
        <end position="220"/>
    </location>
</feature>
<sequence length="321" mass="34057">MCRTTGYSVKGAYFLGVALLFLGIFSILLGVIGLGACHGYCVPLVAHVGAPIWSGIVVLLAGIFAIRSAYNPGDGCLVTAFLVFVLFAFLATVTTVLVALVELGQEHDIYYEEAFETHTKLIPITGPAVGGEAAAAEATTGAPTTTGFPFTPIQLDEEVAVTVQDLFADGEAAPAATTTELPFTPIDFEEEIAVTAPLTFDDGGRRRREEDADSAPDTSTDSYRRVVYKDWPYYDNYVAIIVLVLLSAIVEVILTAILSCISCAAVCSGYHGHEAPAIVVYDGVSARKLGGGQRAVQQPDGTIGIEAYVCVVVFEIARKQF</sequence>
<evidence type="ECO:0000256" key="6">
    <source>
        <dbReference type="SAM" id="MobiDB-lite"/>
    </source>
</evidence>
<evidence type="ECO:0000256" key="5">
    <source>
        <dbReference type="ARBA" id="ARBA00023136"/>
    </source>
</evidence>
<evidence type="ECO:0000256" key="3">
    <source>
        <dbReference type="ARBA" id="ARBA00022692"/>
    </source>
</evidence>
<reference evidence="8" key="1">
    <citation type="journal article" date="2008" name="Nature">
        <title>The amphioxus genome and the evolution of the chordate karyotype.</title>
        <authorList>
            <consortium name="US DOE Joint Genome Institute (JGI-PGF)"/>
            <person name="Putnam N.H."/>
            <person name="Butts T."/>
            <person name="Ferrier D.E.K."/>
            <person name="Furlong R.F."/>
            <person name="Hellsten U."/>
            <person name="Kawashima T."/>
            <person name="Robinson-Rechavi M."/>
            <person name="Shoguchi E."/>
            <person name="Terry A."/>
            <person name="Yu J.-K."/>
            <person name="Benito-Gutierrez E.L."/>
            <person name="Dubchak I."/>
            <person name="Garcia-Fernandez J."/>
            <person name="Gibson-Brown J.J."/>
            <person name="Grigoriev I.V."/>
            <person name="Horton A.C."/>
            <person name="de Jong P.J."/>
            <person name="Jurka J."/>
            <person name="Kapitonov V.V."/>
            <person name="Kohara Y."/>
            <person name="Kuroki Y."/>
            <person name="Lindquist E."/>
            <person name="Lucas S."/>
            <person name="Osoegawa K."/>
            <person name="Pennacchio L.A."/>
            <person name="Salamov A.A."/>
            <person name="Satou Y."/>
            <person name="Sauka-Spengler T."/>
            <person name="Schmutz J."/>
            <person name="Shin-I T."/>
            <person name="Toyoda A."/>
            <person name="Bronner-Fraser M."/>
            <person name="Fujiyama A."/>
            <person name="Holland L.Z."/>
            <person name="Holland P.W.H."/>
            <person name="Satoh N."/>
            <person name="Rokhsar D.S."/>
        </authorList>
    </citation>
    <scope>NUCLEOTIDE SEQUENCE [LARGE SCALE GENOMIC DNA]</scope>
    <source>
        <strain evidence="8">S238N-H82</strain>
        <tissue evidence="8">Testes</tissue>
    </source>
</reference>
<comment type="similarity">
    <text evidence="2">Belongs to the MS4A family.</text>
</comment>
<evidence type="ECO:0000313" key="8">
    <source>
        <dbReference type="EMBL" id="EEN43236.1"/>
    </source>
</evidence>
<dbReference type="Pfam" id="PF04103">
    <property type="entry name" value="CD20"/>
    <property type="match status" value="1"/>
</dbReference>
<evidence type="ECO:0000256" key="1">
    <source>
        <dbReference type="ARBA" id="ARBA00004141"/>
    </source>
</evidence>
<proteinExistence type="inferred from homology"/>
<feature type="transmembrane region" description="Helical" evidence="7">
    <location>
        <begin position="44"/>
        <end position="66"/>
    </location>
</feature>
<feature type="transmembrane region" description="Helical" evidence="7">
    <location>
        <begin position="237"/>
        <end position="258"/>
    </location>
</feature>
<dbReference type="InterPro" id="IPR030417">
    <property type="entry name" value="MS4A"/>
</dbReference>
<accession>C3ZW22</accession>
<dbReference type="AlphaFoldDB" id="C3ZW22"/>
<organism>
    <name type="scientific">Branchiostoma floridae</name>
    <name type="common">Florida lancelet</name>
    <name type="synonym">Amphioxus</name>
    <dbReference type="NCBI Taxonomy" id="7739"/>
    <lineage>
        <taxon>Eukaryota</taxon>
        <taxon>Metazoa</taxon>
        <taxon>Chordata</taxon>
        <taxon>Cephalochordata</taxon>
        <taxon>Leptocardii</taxon>
        <taxon>Amphioxiformes</taxon>
        <taxon>Branchiostomatidae</taxon>
        <taxon>Branchiostoma</taxon>
    </lineage>
</organism>
<evidence type="ECO:0000256" key="7">
    <source>
        <dbReference type="SAM" id="Phobius"/>
    </source>
</evidence>
<keyword evidence="3 7" id="KW-0812">Transmembrane</keyword>
<dbReference type="GO" id="GO:0016020">
    <property type="term" value="C:membrane"/>
    <property type="evidence" value="ECO:0007669"/>
    <property type="project" value="UniProtKB-SubCell"/>
</dbReference>
<feature type="transmembrane region" description="Helical" evidence="7">
    <location>
        <begin position="12"/>
        <end position="37"/>
    </location>
</feature>
<keyword evidence="4 7" id="KW-1133">Transmembrane helix</keyword>